<evidence type="ECO:0000256" key="6">
    <source>
        <dbReference type="ARBA" id="ARBA00022729"/>
    </source>
</evidence>
<evidence type="ECO:0000256" key="3">
    <source>
        <dbReference type="ARBA" id="ARBA00022523"/>
    </source>
</evidence>
<dbReference type="PANTHER" id="PTHR33348:SF39">
    <property type="entry name" value="PRECURSOR OF CEP5"/>
    <property type="match status" value="1"/>
</dbReference>
<dbReference type="OrthoDB" id="1863260at2759"/>
<dbReference type="EMBL" id="AP015035">
    <property type="protein sequence ID" value="BAT77827.1"/>
    <property type="molecule type" value="Genomic_DNA"/>
</dbReference>
<dbReference type="Proteomes" id="UP000291084">
    <property type="component" value="Chromosome 2"/>
</dbReference>
<evidence type="ECO:0000256" key="7">
    <source>
        <dbReference type="ARBA" id="ARBA00023278"/>
    </source>
</evidence>
<dbReference type="GO" id="GO:0048364">
    <property type="term" value="P:root development"/>
    <property type="evidence" value="ECO:0007669"/>
    <property type="project" value="InterPro"/>
</dbReference>
<organism evidence="10 11">
    <name type="scientific">Vigna angularis var. angularis</name>
    <dbReference type="NCBI Taxonomy" id="157739"/>
    <lineage>
        <taxon>Eukaryota</taxon>
        <taxon>Viridiplantae</taxon>
        <taxon>Streptophyta</taxon>
        <taxon>Embryophyta</taxon>
        <taxon>Tracheophyta</taxon>
        <taxon>Spermatophyta</taxon>
        <taxon>Magnoliopsida</taxon>
        <taxon>eudicotyledons</taxon>
        <taxon>Gunneridae</taxon>
        <taxon>Pentapetalae</taxon>
        <taxon>rosids</taxon>
        <taxon>fabids</taxon>
        <taxon>Fabales</taxon>
        <taxon>Fabaceae</taxon>
        <taxon>Papilionoideae</taxon>
        <taxon>50 kb inversion clade</taxon>
        <taxon>NPAAA clade</taxon>
        <taxon>indigoferoid/millettioid clade</taxon>
        <taxon>Phaseoleae</taxon>
        <taxon>Vigna</taxon>
    </lineage>
</organism>
<gene>
    <name evidence="10" type="primary">Vigan.02G042500</name>
    <name evidence="10" type="ORF">VIGAN_02042500</name>
</gene>
<dbReference type="GO" id="GO:1901371">
    <property type="term" value="P:regulation of leaf morphogenesis"/>
    <property type="evidence" value="ECO:0007669"/>
    <property type="project" value="TreeGrafter"/>
</dbReference>
<name>A0A0S3RB04_PHAAN</name>
<dbReference type="GO" id="GO:2000280">
    <property type="term" value="P:regulation of root development"/>
    <property type="evidence" value="ECO:0007669"/>
    <property type="project" value="TreeGrafter"/>
</dbReference>
<evidence type="ECO:0000256" key="1">
    <source>
        <dbReference type="ARBA" id="ARBA00004271"/>
    </source>
</evidence>
<feature type="chain" id="PRO_5006616821" evidence="9">
    <location>
        <begin position="29"/>
        <end position="97"/>
    </location>
</feature>
<evidence type="ECO:0000256" key="2">
    <source>
        <dbReference type="ARBA" id="ARBA00008963"/>
    </source>
</evidence>
<keyword evidence="5" id="KW-0372">Hormone</keyword>
<evidence type="ECO:0000256" key="4">
    <source>
        <dbReference type="ARBA" id="ARBA00022525"/>
    </source>
</evidence>
<evidence type="ECO:0000313" key="10">
    <source>
        <dbReference type="EMBL" id="BAT77827.1"/>
    </source>
</evidence>
<keyword evidence="4" id="KW-0964">Secreted</keyword>
<dbReference type="AlphaFoldDB" id="A0A0S3RB04"/>
<reference evidence="10 11" key="1">
    <citation type="journal article" date="2015" name="Sci. Rep.">
        <title>The power of single molecule real-time sequencing technology in the de novo assembly of a eukaryotic genome.</title>
        <authorList>
            <person name="Sakai H."/>
            <person name="Naito K."/>
            <person name="Ogiso-Tanaka E."/>
            <person name="Takahashi Y."/>
            <person name="Iseki K."/>
            <person name="Muto C."/>
            <person name="Satou K."/>
            <person name="Teruya K."/>
            <person name="Shiroma A."/>
            <person name="Shimoji M."/>
            <person name="Hirano T."/>
            <person name="Itoh T."/>
            <person name="Kaga A."/>
            <person name="Tomooka N."/>
        </authorList>
    </citation>
    <scope>NUCLEOTIDE SEQUENCE [LARGE SCALE GENOMIC DNA]</scope>
    <source>
        <strain evidence="11">cv. Shumari</strain>
    </source>
</reference>
<dbReference type="GO" id="GO:1902025">
    <property type="term" value="P:nitrate import"/>
    <property type="evidence" value="ECO:0007669"/>
    <property type="project" value="TreeGrafter"/>
</dbReference>
<comment type="subcellular location">
    <subcellularLocation>
        <location evidence="1">Secreted</location>
        <location evidence="1">Extracellular space</location>
        <location evidence="1">Apoplast</location>
    </subcellularLocation>
</comment>
<accession>A0A0S3RB04</accession>
<feature type="signal peptide" evidence="9">
    <location>
        <begin position="1"/>
        <end position="28"/>
    </location>
</feature>
<evidence type="ECO:0000256" key="9">
    <source>
        <dbReference type="SAM" id="SignalP"/>
    </source>
</evidence>
<dbReference type="GO" id="GO:0006995">
    <property type="term" value="P:cellular response to nitrogen starvation"/>
    <property type="evidence" value="ECO:0007669"/>
    <property type="project" value="UniProtKB-ARBA"/>
</dbReference>
<comment type="similarity">
    <text evidence="2">Belongs to the C-terminally encoded plant signaling peptide (CEP) family.</text>
</comment>
<sequence>MGNSRIEFMVSAIFLSLMIFHGTFLAQGRPLQLETKHENSITEMAKVAEYTSTAALNTKNPQNDSVRNWTVNDFQPTDPGHSPGAGHSSPRADIPKP</sequence>
<evidence type="ECO:0000313" key="11">
    <source>
        <dbReference type="Proteomes" id="UP000291084"/>
    </source>
</evidence>
<proteinExistence type="inferred from homology"/>
<dbReference type="PANTHER" id="PTHR33348">
    <property type="entry name" value="PRECURSOR OF CEP5"/>
    <property type="match status" value="1"/>
</dbReference>
<feature type="region of interest" description="Disordered" evidence="8">
    <location>
        <begin position="56"/>
        <end position="97"/>
    </location>
</feature>
<protein>
    <submittedName>
        <fullName evidence="10">Uncharacterized protein</fullName>
    </submittedName>
</protein>
<dbReference type="GO" id="GO:0048046">
    <property type="term" value="C:apoplast"/>
    <property type="evidence" value="ECO:0007669"/>
    <property type="project" value="UniProtKB-SubCell"/>
</dbReference>
<evidence type="ECO:0000256" key="5">
    <source>
        <dbReference type="ARBA" id="ARBA00022702"/>
    </source>
</evidence>
<keyword evidence="6 9" id="KW-0732">Signal</keyword>
<keyword evidence="11" id="KW-1185">Reference proteome</keyword>
<dbReference type="InterPro" id="IPR033250">
    <property type="entry name" value="CEP"/>
</dbReference>
<keyword evidence="3" id="KW-0052">Apoplast</keyword>
<evidence type="ECO:0000256" key="8">
    <source>
        <dbReference type="SAM" id="MobiDB-lite"/>
    </source>
</evidence>
<dbReference type="GO" id="GO:0005179">
    <property type="term" value="F:hormone activity"/>
    <property type="evidence" value="ECO:0007669"/>
    <property type="project" value="UniProtKB-KW"/>
</dbReference>
<keyword evidence="7" id="KW-0379">Hydroxylation</keyword>
<feature type="compositionally biased region" description="Polar residues" evidence="8">
    <location>
        <begin position="56"/>
        <end position="75"/>
    </location>
</feature>